<sequence length="63" mass="7255">LDCLDINFQLNNTLLNKIKDGSLPLDFILTLTQLAQSMIMIMKYKLIFLDQFLATDGFSLLSW</sequence>
<evidence type="ECO:0000313" key="1">
    <source>
        <dbReference type="EMBL" id="CAI2198689.1"/>
    </source>
</evidence>
<feature type="non-terminal residue" evidence="1">
    <location>
        <position position="1"/>
    </location>
</feature>
<keyword evidence="2" id="KW-1185">Reference proteome</keyword>
<dbReference type="AlphaFoldDB" id="A0A9W4T9L6"/>
<dbReference type="EMBL" id="CAMKVN010019287">
    <property type="protein sequence ID" value="CAI2198689.1"/>
    <property type="molecule type" value="Genomic_DNA"/>
</dbReference>
<comment type="caution">
    <text evidence="1">The sequence shown here is derived from an EMBL/GenBank/DDBJ whole genome shotgun (WGS) entry which is preliminary data.</text>
</comment>
<dbReference type="Proteomes" id="UP001153678">
    <property type="component" value="Unassembled WGS sequence"/>
</dbReference>
<reference evidence="1" key="1">
    <citation type="submission" date="2022-08" db="EMBL/GenBank/DDBJ databases">
        <authorList>
            <person name="Kallberg Y."/>
            <person name="Tangrot J."/>
            <person name="Rosling A."/>
        </authorList>
    </citation>
    <scope>NUCLEOTIDE SEQUENCE</scope>
    <source>
        <strain evidence="1">Wild A</strain>
    </source>
</reference>
<name>A0A9W4T9L6_9GLOM</name>
<accession>A0A9W4T9L6</accession>
<organism evidence="1 2">
    <name type="scientific">Funneliformis geosporum</name>
    <dbReference type="NCBI Taxonomy" id="1117311"/>
    <lineage>
        <taxon>Eukaryota</taxon>
        <taxon>Fungi</taxon>
        <taxon>Fungi incertae sedis</taxon>
        <taxon>Mucoromycota</taxon>
        <taxon>Glomeromycotina</taxon>
        <taxon>Glomeromycetes</taxon>
        <taxon>Glomerales</taxon>
        <taxon>Glomeraceae</taxon>
        <taxon>Funneliformis</taxon>
    </lineage>
</organism>
<feature type="non-terminal residue" evidence="1">
    <location>
        <position position="63"/>
    </location>
</feature>
<protein>
    <submittedName>
        <fullName evidence="1">19676_t:CDS:1</fullName>
    </submittedName>
</protein>
<evidence type="ECO:0000313" key="2">
    <source>
        <dbReference type="Proteomes" id="UP001153678"/>
    </source>
</evidence>
<gene>
    <name evidence="1" type="ORF">FWILDA_LOCUS18698</name>
</gene>
<proteinExistence type="predicted"/>